<proteinExistence type="inferred from homology"/>
<comment type="function">
    <text evidence="2">An aminoacyl-tRNA editing enzyme that deacylates mischarged D-aminoacyl-tRNAs. Also deacylates mischarged glycyl-tRNA(Ala), protecting cells against glycine mischarging by AlaRS. Acts via tRNA-based rather than protein-based catalysis; rejects L-amino acids rather than detecting D-amino acids in the active site. By recycling D-aminoacyl-tRNA to D-amino acids and free tRNA molecules, this enzyme counteracts the toxicity associated with the formation of D-aminoacyl-tRNA entities in vivo and helps enforce protein L-homochirality.</text>
</comment>
<dbReference type="GO" id="GO:0051499">
    <property type="term" value="F:D-aminoacyl-tRNA deacylase activity"/>
    <property type="evidence" value="ECO:0007669"/>
    <property type="project" value="UniProtKB-EC"/>
</dbReference>
<dbReference type="InterPro" id="IPR003732">
    <property type="entry name" value="Daa-tRNA_deacyls_DTD"/>
</dbReference>
<keyword evidence="2 3" id="KW-0378">Hydrolase</keyword>
<dbReference type="PANTHER" id="PTHR10472:SF5">
    <property type="entry name" value="D-AMINOACYL-TRNA DEACYLASE 1"/>
    <property type="match status" value="1"/>
</dbReference>
<sequence>MRAVIQRVLEASVVIEGVKKAEIGAGLLILLGIEHEDSEEDINWLSKKIANMRIFSDKDGVMNESILDHRARAIVVSQFTLHASTKKGNRPSYIKAAKPSVARPLYEKFVQTLERELGTRVGTGEFGADMKVQLINDGPVTIFIDSRDKE</sequence>
<dbReference type="Proteomes" id="UP000703674">
    <property type="component" value="Unassembled WGS sequence"/>
</dbReference>
<keyword evidence="2" id="KW-0963">Cytoplasm</keyword>
<feature type="short sequence motif" description="Gly-cisPro motif, important for rejection of L-amino acids" evidence="2">
    <location>
        <begin position="138"/>
        <end position="139"/>
    </location>
</feature>
<evidence type="ECO:0000256" key="1">
    <source>
        <dbReference type="ARBA" id="ARBA00009673"/>
    </source>
</evidence>
<dbReference type="RefSeq" id="WP_168139168.1">
    <property type="nucleotide sequence ID" value="NZ_JAAVJR010000011.1"/>
</dbReference>
<organism evidence="3 4">
    <name type="scientific">Salinimicrobium oceani</name>
    <dbReference type="NCBI Taxonomy" id="2722702"/>
    <lineage>
        <taxon>Bacteria</taxon>
        <taxon>Pseudomonadati</taxon>
        <taxon>Bacteroidota</taxon>
        <taxon>Flavobacteriia</taxon>
        <taxon>Flavobacteriales</taxon>
        <taxon>Flavobacteriaceae</taxon>
        <taxon>Salinimicrobium</taxon>
    </lineage>
</organism>
<dbReference type="NCBIfam" id="TIGR00256">
    <property type="entry name" value="D-aminoacyl-tRNA deacylase"/>
    <property type="match status" value="1"/>
</dbReference>
<comment type="subunit">
    <text evidence="2">Homodimer.</text>
</comment>
<reference evidence="3 4" key="1">
    <citation type="submission" date="2020-03" db="EMBL/GenBank/DDBJ databases">
        <title>Salinimicrobium sp. nov, isolated from SCS.</title>
        <authorList>
            <person name="Cao W.R."/>
        </authorList>
    </citation>
    <scope>NUCLEOTIDE SEQUENCE [LARGE SCALE GENOMIC DNA]</scope>
    <source>
        <strain evidence="4">J15B91</strain>
    </source>
</reference>
<keyword evidence="4" id="KW-1185">Reference proteome</keyword>
<keyword evidence="2" id="KW-0694">RNA-binding</keyword>
<name>A0ABX1D0N5_9FLAO</name>
<comment type="similarity">
    <text evidence="1 2">Belongs to the DTD family.</text>
</comment>
<comment type="catalytic activity">
    <reaction evidence="2">
        <text>a D-aminoacyl-tRNA + H2O = a tRNA + a D-alpha-amino acid + H(+)</text>
        <dbReference type="Rhea" id="RHEA:13953"/>
        <dbReference type="Rhea" id="RHEA-COMP:10123"/>
        <dbReference type="Rhea" id="RHEA-COMP:10124"/>
        <dbReference type="ChEBI" id="CHEBI:15377"/>
        <dbReference type="ChEBI" id="CHEBI:15378"/>
        <dbReference type="ChEBI" id="CHEBI:59871"/>
        <dbReference type="ChEBI" id="CHEBI:78442"/>
        <dbReference type="ChEBI" id="CHEBI:79333"/>
        <dbReference type="EC" id="3.1.1.96"/>
    </reaction>
</comment>
<keyword evidence="2" id="KW-0820">tRNA-binding</keyword>
<comment type="subcellular location">
    <subcellularLocation>
        <location evidence="2">Cytoplasm</location>
    </subcellularLocation>
</comment>
<comment type="caution">
    <text evidence="3">The sequence shown here is derived from an EMBL/GenBank/DDBJ whole genome shotgun (WGS) entry which is preliminary data.</text>
</comment>
<evidence type="ECO:0000256" key="2">
    <source>
        <dbReference type="HAMAP-Rule" id="MF_00518"/>
    </source>
</evidence>
<dbReference type="EC" id="3.1.1.-" evidence="2"/>
<gene>
    <name evidence="2" type="primary">dtd</name>
    <name evidence="3" type="ORF">HC175_14250</name>
</gene>
<dbReference type="InterPro" id="IPR023509">
    <property type="entry name" value="DTD-like_sf"/>
</dbReference>
<dbReference type="Gene3D" id="3.50.80.10">
    <property type="entry name" value="D-tyrosyl-tRNA(Tyr) deacylase"/>
    <property type="match status" value="1"/>
</dbReference>
<evidence type="ECO:0000313" key="4">
    <source>
        <dbReference type="Proteomes" id="UP000703674"/>
    </source>
</evidence>
<accession>A0ABX1D0N5</accession>
<comment type="catalytic activity">
    <reaction evidence="2">
        <text>glycyl-tRNA(Ala) + H2O = tRNA(Ala) + glycine + H(+)</text>
        <dbReference type="Rhea" id="RHEA:53744"/>
        <dbReference type="Rhea" id="RHEA-COMP:9657"/>
        <dbReference type="Rhea" id="RHEA-COMP:13640"/>
        <dbReference type="ChEBI" id="CHEBI:15377"/>
        <dbReference type="ChEBI" id="CHEBI:15378"/>
        <dbReference type="ChEBI" id="CHEBI:57305"/>
        <dbReference type="ChEBI" id="CHEBI:78442"/>
        <dbReference type="ChEBI" id="CHEBI:78522"/>
    </reaction>
</comment>
<dbReference type="Pfam" id="PF02580">
    <property type="entry name" value="Tyr_Deacylase"/>
    <property type="match status" value="1"/>
</dbReference>
<dbReference type="CDD" id="cd00563">
    <property type="entry name" value="Dtyr_deacylase"/>
    <property type="match status" value="1"/>
</dbReference>
<dbReference type="EC" id="3.1.1.96" evidence="2"/>
<dbReference type="HAMAP" id="MF_00518">
    <property type="entry name" value="Deacylase_Dtd"/>
    <property type="match status" value="1"/>
</dbReference>
<evidence type="ECO:0000313" key="3">
    <source>
        <dbReference type="EMBL" id="NJW54078.1"/>
    </source>
</evidence>
<dbReference type="EMBL" id="JAAVJR010000011">
    <property type="protein sequence ID" value="NJW54078.1"/>
    <property type="molecule type" value="Genomic_DNA"/>
</dbReference>
<dbReference type="SUPFAM" id="SSF69500">
    <property type="entry name" value="DTD-like"/>
    <property type="match status" value="1"/>
</dbReference>
<dbReference type="PANTHER" id="PTHR10472">
    <property type="entry name" value="D-TYROSYL-TRNA TYR DEACYLASE"/>
    <property type="match status" value="1"/>
</dbReference>
<comment type="domain">
    <text evidence="2">A Gly-cisPro motif from one monomer fits into the active site of the other monomer to allow specific chiral rejection of L-amino acids.</text>
</comment>
<protein>
    <recommendedName>
        <fullName evidence="2">D-aminoacyl-tRNA deacylase</fullName>
        <shortName evidence="2">DTD</shortName>
        <ecNumber evidence="2">3.1.1.96</ecNumber>
    </recommendedName>
    <alternativeName>
        <fullName evidence="2">Gly-tRNA(Ala) deacylase</fullName>
        <ecNumber evidence="2">3.1.1.-</ecNumber>
    </alternativeName>
</protein>